<dbReference type="OrthoDB" id="186379at2"/>
<sequence length="279" mass="31222">MRKRKIGFALMGLMALLATAWLGVPASASQVLRMATTTSTEATGLLDVIAREFRADTGIDLQWVAVGTGKALEYGRRGDVDVVWVHDPEQEERFQAEGHGVNRRRTMYNDFVIVGPSWDPAKVRDAKSAREAFGRIQMSGSVFVSRADRSGTHMAELRLWGKVPTRQDRWYLESGQGMMETLLMAQEKGGYTLTDRATFTKYLEKAPKGLEILFEGDGVLRNQYSLMAVNPARHDNVRYHLAVKFINWVCSRRGQSLIGDFKISGRQIFFPNAQGGGTQ</sequence>
<evidence type="ECO:0000313" key="4">
    <source>
        <dbReference type="Proteomes" id="UP000002030"/>
    </source>
</evidence>
<evidence type="ECO:0000313" key="3">
    <source>
        <dbReference type="EMBL" id="ACZ19864.1"/>
    </source>
</evidence>
<keyword evidence="4" id="KW-1185">Reference proteome</keyword>
<dbReference type="Pfam" id="PF12849">
    <property type="entry name" value="PBP_like_2"/>
    <property type="match status" value="1"/>
</dbReference>
<name>D1B773_THEAS</name>
<evidence type="ECO:0000256" key="1">
    <source>
        <dbReference type="SAM" id="SignalP"/>
    </source>
</evidence>
<reference evidence="3 4" key="1">
    <citation type="journal article" date="2009" name="Stand. Genomic Sci.">
        <title>Complete genome sequence of Thermanaerovibrio acidaminovorans type strain (Su883).</title>
        <authorList>
            <person name="Chovatia M."/>
            <person name="Sikorski J."/>
            <person name="Schroder M."/>
            <person name="Lapidus A."/>
            <person name="Nolan M."/>
            <person name="Tice H."/>
            <person name="Glavina Del Rio T."/>
            <person name="Copeland A."/>
            <person name="Cheng J.F."/>
            <person name="Lucas S."/>
            <person name="Chen F."/>
            <person name="Bruce D."/>
            <person name="Goodwin L."/>
            <person name="Pitluck S."/>
            <person name="Ivanova N."/>
            <person name="Mavromatis K."/>
            <person name="Ovchinnikova G."/>
            <person name="Pati A."/>
            <person name="Chen A."/>
            <person name="Palaniappan K."/>
            <person name="Land M."/>
            <person name="Hauser L."/>
            <person name="Chang Y.J."/>
            <person name="Jeffries C.D."/>
            <person name="Chain P."/>
            <person name="Saunders E."/>
            <person name="Detter J.C."/>
            <person name="Brettin T."/>
            <person name="Rohde M."/>
            <person name="Goker M."/>
            <person name="Spring S."/>
            <person name="Bristow J."/>
            <person name="Markowitz V."/>
            <person name="Hugenholtz P."/>
            <person name="Kyrpides N.C."/>
            <person name="Klenk H.P."/>
            <person name="Eisen J.A."/>
        </authorList>
    </citation>
    <scope>NUCLEOTIDE SEQUENCE [LARGE SCALE GENOMIC DNA]</scope>
    <source>
        <strain evidence="4">ATCC 49978 / DSM 6589 / Su883</strain>
    </source>
</reference>
<dbReference type="Proteomes" id="UP000002030">
    <property type="component" value="Chromosome"/>
</dbReference>
<dbReference type="InterPro" id="IPR024370">
    <property type="entry name" value="PBP_domain"/>
</dbReference>
<dbReference type="InterPro" id="IPR052738">
    <property type="entry name" value="ABC-Tungstate_binding"/>
</dbReference>
<dbReference type="EMBL" id="CP001818">
    <property type="protein sequence ID" value="ACZ19864.1"/>
    <property type="molecule type" value="Genomic_DNA"/>
</dbReference>
<dbReference type="STRING" id="525903.Taci_1650"/>
<dbReference type="HOGENOM" id="CLU_061511_0_0_0"/>
<dbReference type="PANTHER" id="PTHR37945">
    <property type="entry name" value="EXTRACELLULAR TUNGSTATE BINDING PROTEIN"/>
    <property type="match status" value="1"/>
</dbReference>
<accession>D1B773</accession>
<dbReference type="eggNOG" id="COG2998">
    <property type="taxonomic scope" value="Bacteria"/>
</dbReference>
<evidence type="ECO:0000259" key="2">
    <source>
        <dbReference type="Pfam" id="PF12849"/>
    </source>
</evidence>
<dbReference type="RefSeq" id="WP_012870373.1">
    <property type="nucleotide sequence ID" value="NC_013522.1"/>
</dbReference>
<dbReference type="AlphaFoldDB" id="D1B773"/>
<dbReference type="PANTHER" id="PTHR37945:SF1">
    <property type="entry name" value="EXTRACELLULAR TUNGSTATE BINDING PROTEIN"/>
    <property type="match status" value="1"/>
</dbReference>
<proteinExistence type="predicted"/>
<feature type="domain" description="PBP" evidence="2">
    <location>
        <begin position="33"/>
        <end position="252"/>
    </location>
</feature>
<keyword evidence="1" id="KW-0732">Signal</keyword>
<dbReference type="EnsemblBacteria" id="ACZ19864">
    <property type="protein sequence ID" value="ACZ19864"/>
    <property type="gene ID" value="Taci_1650"/>
</dbReference>
<dbReference type="SUPFAM" id="SSF53850">
    <property type="entry name" value="Periplasmic binding protein-like II"/>
    <property type="match status" value="1"/>
</dbReference>
<dbReference type="Gene3D" id="3.40.190.10">
    <property type="entry name" value="Periplasmic binding protein-like II"/>
    <property type="match status" value="2"/>
</dbReference>
<protein>
    <submittedName>
        <fullName evidence="3">ABC transporter, periplasmic substrate-binding protein</fullName>
    </submittedName>
</protein>
<feature type="chain" id="PRO_5003021328" evidence="1">
    <location>
        <begin position="21"/>
        <end position="279"/>
    </location>
</feature>
<gene>
    <name evidence="3" type="ordered locus">Taci_1650</name>
</gene>
<dbReference type="KEGG" id="tai:Taci_1650"/>
<dbReference type="PATRIC" id="fig|525903.6.peg.1640"/>
<feature type="signal peptide" evidence="1">
    <location>
        <begin position="1"/>
        <end position="20"/>
    </location>
</feature>
<organism evidence="3 4">
    <name type="scientific">Thermanaerovibrio acidaminovorans (strain ATCC 49978 / DSM 6589 / Su883)</name>
    <name type="common">Selenomonas acidaminovorans</name>
    <dbReference type="NCBI Taxonomy" id="525903"/>
    <lineage>
        <taxon>Bacteria</taxon>
        <taxon>Thermotogati</taxon>
        <taxon>Synergistota</taxon>
        <taxon>Synergistia</taxon>
        <taxon>Synergistales</taxon>
        <taxon>Synergistaceae</taxon>
        <taxon>Thermanaerovibrio</taxon>
    </lineage>
</organism>